<name>A0A9W9P7X0_9EURO</name>
<keyword evidence="1" id="KW-0732">Signal</keyword>
<feature type="chain" id="PRO_5040958715" evidence="1">
    <location>
        <begin position="25"/>
        <end position="514"/>
    </location>
</feature>
<keyword evidence="3" id="KW-1185">Reference proteome</keyword>
<dbReference type="OrthoDB" id="5377172at2759"/>
<sequence>MRGALLPALGALSLAAGAAAGAAAVDWPTYSYKTGPWEPPQLVVNKTDGYVENELIFIPVRVENTAGTAPTIYDTDGELIYQGPMETTMDMKPATLFGKPVLLFWSGQVSDAGGYGYGSVHILDDTYNEIYTVTLTGDFNSYDTQEKDSYIDVHEHHITSRNTIIVSAINVTQYDLSVAGGPSDGWIIVNQFYEIDIPTNKVLYKWDALEHVDDIPSKTPITPLPATLDGYLVSLRFYWGAYYLEHDTGAVRWFFNGTGGGDFAGNDNSFSWQHDFRIYNETEDSAVLSLFNNGNGQQKHESVTTGMLYELDIANKQATMLQNLTDPANPLNTQTQGSVQMLGAASQSTNVFMGYGSNAFVKEFSGDGDVVLSGQFAPLGQGQSYRAFKSAWSAIPLWNPVAVTEVSGSNTTVYMSWNGATEYDTWAIYSAPSASSNKTTLLTTTPGLVSKLLSILLLTTPLISRLLLARARKTCGRLILFRFDLCPAWTHENRSSTSLGLVCLYLFSRYSTFH</sequence>
<evidence type="ECO:0000313" key="3">
    <source>
        <dbReference type="Proteomes" id="UP001150941"/>
    </source>
</evidence>
<accession>A0A9W9P7X0</accession>
<reference evidence="2" key="1">
    <citation type="submission" date="2022-11" db="EMBL/GenBank/DDBJ databases">
        <authorList>
            <person name="Petersen C."/>
        </authorList>
    </citation>
    <scope>NUCLEOTIDE SEQUENCE</scope>
    <source>
        <strain evidence="2">IBT 19713</strain>
    </source>
</reference>
<dbReference type="GeneID" id="83200405"/>
<organism evidence="2 3">
    <name type="scientific">Penicillium chermesinum</name>
    <dbReference type="NCBI Taxonomy" id="63820"/>
    <lineage>
        <taxon>Eukaryota</taxon>
        <taxon>Fungi</taxon>
        <taxon>Dikarya</taxon>
        <taxon>Ascomycota</taxon>
        <taxon>Pezizomycotina</taxon>
        <taxon>Eurotiomycetes</taxon>
        <taxon>Eurotiomycetidae</taxon>
        <taxon>Eurotiales</taxon>
        <taxon>Aspergillaceae</taxon>
        <taxon>Penicillium</taxon>
    </lineage>
</organism>
<evidence type="ECO:0000313" key="2">
    <source>
        <dbReference type="EMBL" id="KAJ5239186.1"/>
    </source>
</evidence>
<dbReference type="PANTHER" id="PTHR35340">
    <property type="entry name" value="PQQ ENZYME REPEAT PROTEIN-RELATED"/>
    <property type="match status" value="1"/>
</dbReference>
<feature type="signal peptide" evidence="1">
    <location>
        <begin position="1"/>
        <end position="24"/>
    </location>
</feature>
<dbReference type="EMBL" id="JAPQKS010000003">
    <property type="protein sequence ID" value="KAJ5239186.1"/>
    <property type="molecule type" value="Genomic_DNA"/>
</dbReference>
<gene>
    <name evidence="2" type="ORF">N7468_003805</name>
</gene>
<dbReference type="InterPro" id="IPR053143">
    <property type="entry name" value="Arylsulfate_ST"/>
</dbReference>
<dbReference type="InterPro" id="IPR039535">
    <property type="entry name" value="ASST-like"/>
</dbReference>
<comment type="caution">
    <text evidence="2">The sequence shown here is derived from an EMBL/GenBank/DDBJ whole genome shotgun (WGS) entry which is preliminary data.</text>
</comment>
<reference evidence="2" key="2">
    <citation type="journal article" date="2023" name="IMA Fungus">
        <title>Comparative genomic study of the Penicillium genus elucidates a diverse pangenome and 15 lateral gene transfer events.</title>
        <authorList>
            <person name="Petersen C."/>
            <person name="Sorensen T."/>
            <person name="Nielsen M.R."/>
            <person name="Sondergaard T.E."/>
            <person name="Sorensen J.L."/>
            <person name="Fitzpatrick D.A."/>
            <person name="Frisvad J.C."/>
            <person name="Nielsen K.L."/>
        </authorList>
    </citation>
    <scope>NUCLEOTIDE SEQUENCE</scope>
    <source>
        <strain evidence="2">IBT 19713</strain>
    </source>
</reference>
<protein>
    <submittedName>
        <fullName evidence="2">ASST-domain-containing protein</fullName>
    </submittedName>
</protein>
<dbReference type="Proteomes" id="UP001150941">
    <property type="component" value="Unassembled WGS sequence"/>
</dbReference>
<dbReference type="AlphaFoldDB" id="A0A9W9P7X0"/>
<evidence type="ECO:0000256" key="1">
    <source>
        <dbReference type="SAM" id="SignalP"/>
    </source>
</evidence>
<dbReference type="RefSeq" id="XP_058332105.1">
    <property type="nucleotide sequence ID" value="XM_058473102.1"/>
</dbReference>
<dbReference type="PANTHER" id="PTHR35340:SF6">
    <property type="entry name" value="ASST-DOMAIN-CONTAINING PROTEIN"/>
    <property type="match status" value="1"/>
</dbReference>
<proteinExistence type="predicted"/>
<dbReference type="Pfam" id="PF14269">
    <property type="entry name" value="Arylsulfotran_2"/>
    <property type="match status" value="2"/>
</dbReference>